<organism evidence="12 13">
    <name type="scientific">Corynebacterium provencense</name>
    <dbReference type="NCBI Taxonomy" id="1737425"/>
    <lineage>
        <taxon>Bacteria</taxon>
        <taxon>Bacillati</taxon>
        <taxon>Actinomycetota</taxon>
        <taxon>Actinomycetes</taxon>
        <taxon>Mycobacteriales</taxon>
        <taxon>Corynebacteriaceae</taxon>
        <taxon>Corynebacterium</taxon>
    </lineage>
</organism>
<reference evidence="13" key="1">
    <citation type="submission" date="2017-11" db="EMBL/GenBank/DDBJ databases">
        <title>Otitis media/interna in a cat caused by the recently described species Corynebacterium provencense.</title>
        <authorList>
            <person name="Kittl S."/>
            <person name="Brodard I."/>
            <person name="Rychener L."/>
            <person name="Jores J."/>
            <person name="Roosje P."/>
            <person name="Gobeli Brawand S."/>
        </authorList>
    </citation>
    <scope>NUCLEOTIDE SEQUENCE [LARGE SCALE GENOMIC DNA]</scope>
    <source>
        <strain evidence="13">17KM38</strain>
    </source>
</reference>
<dbReference type="EC" id="1.17.1.4" evidence="12"/>
<evidence type="ECO:0000259" key="11">
    <source>
        <dbReference type="SMART" id="SM01008"/>
    </source>
</evidence>
<dbReference type="InterPro" id="IPR014309">
    <property type="entry name" value="Xanthine_DH_Mopterin-bd_su"/>
</dbReference>
<dbReference type="GO" id="GO:0030151">
    <property type="term" value="F:molybdenum ion binding"/>
    <property type="evidence" value="ECO:0007669"/>
    <property type="project" value="InterPro"/>
</dbReference>
<evidence type="ECO:0000256" key="4">
    <source>
        <dbReference type="ARBA" id="ARBA00022714"/>
    </source>
</evidence>
<dbReference type="AlphaFoldDB" id="A0A2Z3YTU8"/>
<keyword evidence="6 12" id="KW-0560">Oxidoreductase</keyword>
<sequence>MTLGSADVHESAVGHVTATALYTDDLQGRLRGVLQAWPVTSPHTHARILGIDTAAASSMPGVVLVLTAADVPGVNDAGTRHDQPLFPGGDVEVMFHSQPVAWVLAETLEQARIAAAAVEVDYRPLPSLVSITDAVKAGSFHGVQPVLRRGDVDTGFAAADHIIDGEFEIGGQEHFYLETQTCIALVDESGQVFIHASIQHPSEMQDIVAHVLGVPAHAVTVQCLRMGGGFGGKEMQHHGFAAVAAIGAVRTGRPVRVRLPRALDIVMTGKRHGYLFTWKAGFTDDGRITALDATMTSDGGWCLDLSEAVLERSLCSVDNAYHLPHVRVHGRIAKCHKTSQTAFRGFGAPQGMVLIEEIMGQASAVLGLDPGVVRQRNFYRPGQTTPYGQKVTQVNRLRAAWDQVNRDADLQRRQAEIADFNASHPDRRRGLAVVPVKYGISFTYMPLNQAGALVLVYKDGSVLVNHGGTEMGQGLHTKMLQVAATALGVPRSLVRMAPTRTDKVPNTSATAASSGADLNGGAVKAACDEIIDRLRGVAADLLGCGVDEVRFGDGRVRADGAPTDAAHTLTWEEVVQAAYLRRVQLSASGFFRTPGISWDAGSVTGTPFRYFVYGAAAAEVEISRFDGSCTVRRVDIVHDVGQSLAPTVDRGQIEGGFVQGTGWLTLEDLRWDCSDGPGRGRLLTSSAGTYKIPSLSEMPEQINVRFLEQEPDREGVGGEGQSAVYGSKAVGEPPFTLALAVREALREAVAAFGTPMPGTTCPAPRRPRVALALPSTPEELFWAVERVRAVAPGTAEPGDAGVRNLV</sequence>
<dbReference type="Gene3D" id="3.30.365.10">
    <property type="entry name" value="Aldehyde oxidase/xanthine dehydrogenase, molybdopterin binding domain"/>
    <property type="match status" value="4"/>
</dbReference>
<evidence type="ECO:0000256" key="6">
    <source>
        <dbReference type="ARBA" id="ARBA00023002"/>
    </source>
</evidence>
<dbReference type="GO" id="GO:0051537">
    <property type="term" value="F:2 iron, 2 sulfur cluster binding"/>
    <property type="evidence" value="ECO:0007669"/>
    <property type="project" value="UniProtKB-KW"/>
</dbReference>
<dbReference type="EMBL" id="CP024988">
    <property type="protein sequence ID" value="AWT26620.1"/>
    <property type="molecule type" value="Genomic_DNA"/>
</dbReference>
<dbReference type="RefSeq" id="WP_110481614.1">
    <property type="nucleotide sequence ID" value="NZ_CP024988.1"/>
</dbReference>
<dbReference type="Pfam" id="PF01315">
    <property type="entry name" value="Ald_Xan_dh_C"/>
    <property type="match status" value="1"/>
</dbReference>
<name>A0A2Z3YTU8_9CORY</name>
<dbReference type="InterPro" id="IPR046867">
    <property type="entry name" value="AldOxase/xan_DH_MoCoBD2"/>
</dbReference>
<keyword evidence="4" id="KW-0001">2Fe-2S</keyword>
<dbReference type="GO" id="GO:0005506">
    <property type="term" value="F:iron ion binding"/>
    <property type="evidence" value="ECO:0007669"/>
    <property type="project" value="InterPro"/>
</dbReference>
<dbReference type="PANTHER" id="PTHR45444">
    <property type="entry name" value="XANTHINE DEHYDROGENASE"/>
    <property type="match status" value="1"/>
</dbReference>
<dbReference type="FunFam" id="3.30.365.10:FF:000001">
    <property type="entry name" value="Xanthine dehydrogenase oxidase"/>
    <property type="match status" value="1"/>
</dbReference>
<evidence type="ECO:0000256" key="7">
    <source>
        <dbReference type="ARBA" id="ARBA00023004"/>
    </source>
</evidence>
<evidence type="ECO:0000256" key="8">
    <source>
        <dbReference type="ARBA" id="ARBA00023014"/>
    </source>
</evidence>
<dbReference type="KEGG" id="cpre:Csp1_18440"/>
<proteinExistence type="inferred from homology"/>
<dbReference type="SMART" id="SM01008">
    <property type="entry name" value="Ald_Xan_dh_C"/>
    <property type="match status" value="1"/>
</dbReference>
<dbReference type="Proteomes" id="UP000247696">
    <property type="component" value="Chromosome"/>
</dbReference>
<dbReference type="InterPro" id="IPR016208">
    <property type="entry name" value="Ald_Oxase/xanthine_DH-like"/>
</dbReference>
<evidence type="ECO:0000313" key="12">
    <source>
        <dbReference type="EMBL" id="AWT26620.1"/>
    </source>
</evidence>
<keyword evidence="5" id="KW-0479">Metal-binding</keyword>
<dbReference type="PANTHER" id="PTHR45444:SF3">
    <property type="entry name" value="XANTHINE DEHYDROGENASE"/>
    <property type="match status" value="1"/>
</dbReference>
<evidence type="ECO:0000256" key="2">
    <source>
        <dbReference type="ARBA" id="ARBA00001974"/>
    </source>
</evidence>
<evidence type="ECO:0000256" key="3">
    <source>
        <dbReference type="ARBA" id="ARBA00006849"/>
    </source>
</evidence>
<comment type="cofactor">
    <cofactor evidence="1">
        <name>Mo-molybdopterin</name>
        <dbReference type="ChEBI" id="CHEBI:71302"/>
    </cofactor>
</comment>
<evidence type="ECO:0000256" key="5">
    <source>
        <dbReference type="ARBA" id="ARBA00022723"/>
    </source>
</evidence>
<comment type="cofactor">
    <cofactor evidence="10">
        <name>Mo-molybdopterin cytosine dinucleotide</name>
        <dbReference type="ChEBI" id="CHEBI:71308"/>
    </cofactor>
</comment>
<evidence type="ECO:0000313" key="13">
    <source>
        <dbReference type="Proteomes" id="UP000247696"/>
    </source>
</evidence>
<dbReference type="InterPro" id="IPR037165">
    <property type="entry name" value="AldOxase/xan_DH_Mopterin-bd_sf"/>
</dbReference>
<keyword evidence="8" id="KW-0411">Iron-sulfur</keyword>
<dbReference type="InterPro" id="IPR000674">
    <property type="entry name" value="Ald_Oxase/Xan_DH_a/b"/>
</dbReference>
<accession>A0A2Z3YTU8</accession>
<dbReference type="Pfam" id="PF02738">
    <property type="entry name" value="MoCoBD_1"/>
    <property type="match status" value="1"/>
</dbReference>
<keyword evidence="13" id="KW-1185">Reference proteome</keyword>
<dbReference type="Gene3D" id="3.90.1170.50">
    <property type="entry name" value="Aldehyde oxidase/xanthine dehydrogenase, a/b hammerhead"/>
    <property type="match status" value="1"/>
</dbReference>
<dbReference type="SUPFAM" id="SSF54665">
    <property type="entry name" value="CO dehydrogenase molybdoprotein N-domain-like"/>
    <property type="match status" value="1"/>
</dbReference>
<dbReference type="OrthoDB" id="9758509at2"/>
<dbReference type="Pfam" id="PF20256">
    <property type="entry name" value="MoCoBD_2"/>
    <property type="match status" value="1"/>
</dbReference>
<feature type="domain" description="Aldehyde oxidase/xanthine dehydrogenase a/b hammerhead" evidence="11">
    <location>
        <begin position="17"/>
        <end position="126"/>
    </location>
</feature>
<dbReference type="FunFam" id="3.30.365.10:FF:000002">
    <property type="entry name" value="Xanthine dehydrogenase oxidase"/>
    <property type="match status" value="1"/>
</dbReference>
<evidence type="ECO:0000256" key="10">
    <source>
        <dbReference type="ARBA" id="ARBA00053029"/>
    </source>
</evidence>
<comment type="cofactor">
    <cofactor evidence="9">
        <name>[2Fe-2S] cluster</name>
        <dbReference type="ChEBI" id="CHEBI:190135"/>
    </cofactor>
</comment>
<protein>
    <submittedName>
        <fullName evidence="12">Putative xanthine dehydrogenase subunit D</fullName>
        <ecNumber evidence="12">1.17.1.4</ecNumber>
    </submittedName>
</protein>
<comment type="cofactor">
    <cofactor evidence="2">
        <name>FAD</name>
        <dbReference type="ChEBI" id="CHEBI:57692"/>
    </cofactor>
</comment>
<evidence type="ECO:0000256" key="1">
    <source>
        <dbReference type="ARBA" id="ARBA00001924"/>
    </source>
</evidence>
<gene>
    <name evidence="12" type="primary">pucD</name>
    <name evidence="12" type="ORF">Csp1_18440</name>
</gene>
<dbReference type="NCBIfam" id="TIGR02965">
    <property type="entry name" value="xanthine_xdhB"/>
    <property type="match status" value="1"/>
</dbReference>
<dbReference type="InterPro" id="IPR008274">
    <property type="entry name" value="AldOxase/xan_DH_MoCoBD1"/>
</dbReference>
<dbReference type="InterPro" id="IPR036856">
    <property type="entry name" value="Ald_Oxase/Xan_DH_a/b_sf"/>
</dbReference>
<evidence type="ECO:0000256" key="9">
    <source>
        <dbReference type="ARBA" id="ARBA00034078"/>
    </source>
</evidence>
<keyword evidence="7" id="KW-0408">Iron</keyword>
<comment type="similarity">
    <text evidence="3">Belongs to the xanthine dehydrogenase family.</text>
</comment>
<dbReference type="STRING" id="1737425.GCA_900049755_01025"/>
<dbReference type="SUPFAM" id="SSF56003">
    <property type="entry name" value="Molybdenum cofactor-binding domain"/>
    <property type="match status" value="1"/>
</dbReference>
<dbReference type="GO" id="GO:0004854">
    <property type="term" value="F:xanthine dehydrogenase activity"/>
    <property type="evidence" value="ECO:0007669"/>
    <property type="project" value="UniProtKB-EC"/>
</dbReference>